<dbReference type="PANTHER" id="PTHR43364">
    <property type="entry name" value="NADH-SPECIFIC METHYLGLYOXAL REDUCTASE-RELATED"/>
    <property type="match status" value="1"/>
</dbReference>
<name>A0ABP6WAB3_9ACTN</name>
<evidence type="ECO:0000313" key="3">
    <source>
        <dbReference type="EMBL" id="GAA3547040.1"/>
    </source>
</evidence>
<comment type="caution">
    <text evidence="3">The sequence shown here is derived from an EMBL/GenBank/DDBJ whole genome shotgun (WGS) entry which is preliminary data.</text>
</comment>
<reference evidence="4" key="1">
    <citation type="journal article" date="2019" name="Int. J. Syst. Evol. Microbiol.">
        <title>The Global Catalogue of Microorganisms (GCM) 10K type strain sequencing project: providing services to taxonomists for standard genome sequencing and annotation.</title>
        <authorList>
            <consortium name="The Broad Institute Genomics Platform"/>
            <consortium name="The Broad Institute Genome Sequencing Center for Infectious Disease"/>
            <person name="Wu L."/>
            <person name="Ma J."/>
        </authorList>
    </citation>
    <scope>NUCLEOTIDE SEQUENCE [LARGE SCALE GENOMIC DNA]</scope>
    <source>
        <strain evidence="4">JCM 16928</strain>
    </source>
</reference>
<dbReference type="PRINTS" id="PR00069">
    <property type="entry name" value="ALDKETRDTASE"/>
</dbReference>
<dbReference type="InterPro" id="IPR020471">
    <property type="entry name" value="AKR"/>
</dbReference>
<evidence type="ECO:0000259" key="2">
    <source>
        <dbReference type="Pfam" id="PF00248"/>
    </source>
</evidence>
<keyword evidence="4" id="KW-1185">Reference proteome</keyword>
<dbReference type="InterPro" id="IPR050523">
    <property type="entry name" value="AKR_Detox_Biosynth"/>
</dbReference>
<evidence type="ECO:0000313" key="4">
    <source>
        <dbReference type="Proteomes" id="UP001501222"/>
    </source>
</evidence>
<dbReference type="Gene3D" id="3.20.20.100">
    <property type="entry name" value="NADP-dependent oxidoreductase domain"/>
    <property type="match status" value="1"/>
</dbReference>
<protein>
    <submittedName>
        <fullName evidence="3">Aldo/keto reductase</fullName>
    </submittedName>
</protein>
<dbReference type="SUPFAM" id="SSF51430">
    <property type="entry name" value="NAD(P)-linked oxidoreductase"/>
    <property type="match status" value="1"/>
</dbReference>
<dbReference type="PANTHER" id="PTHR43364:SF4">
    <property type="entry name" value="NAD(P)-LINKED OXIDOREDUCTASE SUPERFAMILY PROTEIN"/>
    <property type="match status" value="1"/>
</dbReference>
<gene>
    <name evidence="3" type="ORF">GCM10022235_13450</name>
</gene>
<keyword evidence="1" id="KW-0560">Oxidoreductase</keyword>
<dbReference type="InterPro" id="IPR036812">
    <property type="entry name" value="NAD(P)_OxRdtase_dom_sf"/>
</dbReference>
<feature type="domain" description="NADP-dependent oxidoreductase" evidence="2">
    <location>
        <begin position="19"/>
        <end position="316"/>
    </location>
</feature>
<dbReference type="RefSeq" id="WP_344838399.1">
    <property type="nucleotide sequence ID" value="NZ_BAABAA010000001.1"/>
</dbReference>
<dbReference type="EMBL" id="BAABAA010000001">
    <property type="protein sequence ID" value="GAA3547040.1"/>
    <property type="molecule type" value="Genomic_DNA"/>
</dbReference>
<evidence type="ECO:0000256" key="1">
    <source>
        <dbReference type="ARBA" id="ARBA00023002"/>
    </source>
</evidence>
<dbReference type="Pfam" id="PF00248">
    <property type="entry name" value="Aldo_ket_red"/>
    <property type="match status" value="1"/>
</dbReference>
<proteinExistence type="predicted"/>
<dbReference type="CDD" id="cd19080">
    <property type="entry name" value="AKR_AKR9A_9B"/>
    <property type="match status" value="1"/>
</dbReference>
<accession>A0ABP6WAB3</accession>
<sequence>MRYTTFGRRTGLRVSQYALGTSNFGTRWPTGADEESSRQMFEVFAEAGGTFLDTADTYQFGESETLLGRFLAGRRDHFVVASKYSHASVPNGGLLETGNSRKTMVRALEASLRRLDTDYLDLYWVHSPDFVTPIEEIVSTLDHLVQQGKILHGGLSNFPAWRIARGATLADLRGSASLIGAQFEYSLAARDAERELLPMTEGLGLGSTLYSPLGGGLLTGKYRHSKEGRLTTMNSIIQREDTDQKTAVVDEVLAVATERGEKPSRVAMAWLNQRARRSSTAVVPVIGPRTTDQLDDYLAALEITLTSEQYDRLEKVSTPPLGIPHDGARQTTNAVLGGQLDHFDRLGAVS</sequence>
<dbReference type="Proteomes" id="UP001501222">
    <property type="component" value="Unassembled WGS sequence"/>
</dbReference>
<organism evidence="3 4">
    <name type="scientific">Kribbella ginsengisoli</name>
    <dbReference type="NCBI Taxonomy" id="363865"/>
    <lineage>
        <taxon>Bacteria</taxon>
        <taxon>Bacillati</taxon>
        <taxon>Actinomycetota</taxon>
        <taxon>Actinomycetes</taxon>
        <taxon>Propionibacteriales</taxon>
        <taxon>Kribbellaceae</taxon>
        <taxon>Kribbella</taxon>
    </lineage>
</organism>
<dbReference type="InterPro" id="IPR023210">
    <property type="entry name" value="NADP_OxRdtase_dom"/>
</dbReference>